<evidence type="ECO:0000256" key="2">
    <source>
        <dbReference type="ARBA" id="ARBA00023277"/>
    </source>
</evidence>
<dbReference type="CDD" id="cd01399">
    <property type="entry name" value="GlcN6P_deaminase"/>
    <property type="match status" value="1"/>
</dbReference>
<reference evidence="5 6" key="1">
    <citation type="submission" date="2020-01" db="EMBL/GenBank/DDBJ databases">
        <title>Complete genome sequence of Mycoplasma felis strain Myco-2.</title>
        <authorList>
            <person name="Kinoshita Y."/>
            <person name="Niwa H."/>
            <person name="Uchida-Fujii E."/>
            <person name="Nukada T."/>
        </authorList>
    </citation>
    <scope>NUCLEOTIDE SEQUENCE [LARGE SCALE GENOMIC DNA]</scope>
    <source>
        <strain evidence="5 6">Myco-2</strain>
    </source>
</reference>
<feature type="active site" description="Proton acceptor; for enolization step" evidence="3">
    <location>
        <position position="67"/>
    </location>
</feature>
<evidence type="ECO:0000313" key="6">
    <source>
        <dbReference type="Proteomes" id="UP000464317"/>
    </source>
</evidence>
<dbReference type="GO" id="GO:0019262">
    <property type="term" value="P:N-acetylneuraminate catabolic process"/>
    <property type="evidence" value="ECO:0007669"/>
    <property type="project" value="UniProtKB-UniRule"/>
</dbReference>
<keyword evidence="6" id="KW-1185">Reference proteome</keyword>
<dbReference type="GO" id="GO:0004342">
    <property type="term" value="F:glucosamine-6-phosphate deaminase activity"/>
    <property type="evidence" value="ECO:0007669"/>
    <property type="project" value="UniProtKB-UniRule"/>
</dbReference>
<name>A0A809RU90_9BACT</name>
<feature type="active site" description="For ring-opening step" evidence="3">
    <location>
        <position position="135"/>
    </location>
</feature>
<dbReference type="PANTHER" id="PTHR11280:SF5">
    <property type="entry name" value="GLUCOSAMINE-6-PHOSPHATE ISOMERASE"/>
    <property type="match status" value="1"/>
</dbReference>
<gene>
    <name evidence="3 5" type="primary">nagB</name>
    <name evidence="5" type="ORF">JPM2_5650</name>
</gene>
<feature type="domain" description="Glucosamine/galactosamine-6-phosphate isomerase" evidence="4">
    <location>
        <begin position="12"/>
        <end position="227"/>
    </location>
</feature>
<dbReference type="GO" id="GO:0042802">
    <property type="term" value="F:identical protein binding"/>
    <property type="evidence" value="ECO:0007669"/>
    <property type="project" value="TreeGrafter"/>
</dbReference>
<dbReference type="GO" id="GO:0005737">
    <property type="term" value="C:cytoplasm"/>
    <property type="evidence" value="ECO:0007669"/>
    <property type="project" value="TreeGrafter"/>
</dbReference>
<dbReference type="InterPro" id="IPR006148">
    <property type="entry name" value="Glc/Gal-6P_isomerase"/>
</dbReference>
<dbReference type="Proteomes" id="UP000464317">
    <property type="component" value="Chromosome"/>
</dbReference>
<dbReference type="AlphaFoldDB" id="A0A809RU90"/>
<comment type="function">
    <text evidence="3">Catalyzes the reversible isomerization-deamination of glucosamine 6-phosphate (GlcN6P) to form fructose 6-phosphate (Fru6P) and ammonium ion.</text>
</comment>
<feature type="active site" description="For ring-opening step" evidence="3">
    <location>
        <position position="142"/>
    </location>
</feature>
<dbReference type="InterPro" id="IPR004547">
    <property type="entry name" value="Glucosamine6P_isomerase"/>
</dbReference>
<comment type="similarity">
    <text evidence="3">Belongs to the glucosamine/galactosamine-6-phosphate isomerase family. NagB subfamily.</text>
</comment>
<protein>
    <recommendedName>
        <fullName evidence="3">Glucosamine-6-phosphate deaminase</fullName>
        <ecNumber evidence="3">3.5.99.6</ecNumber>
    </recommendedName>
    <alternativeName>
        <fullName evidence="3">GlcN6P deaminase</fullName>
        <shortName evidence="3">GNPDA</shortName>
    </alternativeName>
    <alternativeName>
        <fullName evidence="3">Glucosamine-6-phosphate isomerase</fullName>
    </alternativeName>
</protein>
<dbReference type="GO" id="GO:0005975">
    <property type="term" value="P:carbohydrate metabolic process"/>
    <property type="evidence" value="ECO:0007669"/>
    <property type="project" value="InterPro"/>
</dbReference>
<dbReference type="GO" id="GO:0006046">
    <property type="term" value="P:N-acetylglucosamine catabolic process"/>
    <property type="evidence" value="ECO:0007669"/>
    <property type="project" value="UniProtKB-UniRule"/>
</dbReference>
<dbReference type="InterPro" id="IPR037171">
    <property type="entry name" value="NagB/RpiA_transferase-like"/>
</dbReference>
<evidence type="ECO:0000313" key="5">
    <source>
        <dbReference type="EMBL" id="BBU47872.1"/>
    </source>
</evidence>
<dbReference type="NCBIfam" id="TIGR00502">
    <property type="entry name" value="nagB"/>
    <property type="match status" value="1"/>
</dbReference>
<proteinExistence type="inferred from homology"/>
<dbReference type="Pfam" id="PF01182">
    <property type="entry name" value="Glucosamine_iso"/>
    <property type="match status" value="1"/>
</dbReference>
<dbReference type="UniPathway" id="UPA00629">
    <property type="reaction ID" value="UER00684"/>
</dbReference>
<dbReference type="EMBL" id="AP022325">
    <property type="protein sequence ID" value="BBU47872.1"/>
    <property type="molecule type" value="Genomic_DNA"/>
</dbReference>
<dbReference type="RefSeq" id="WP_161553286.1">
    <property type="nucleotide sequence ID" value="NZ_AP022325.1"/>
</dbReference>
<dbReference type="HAMAP" id="MF_01241">
    <property type="entry name" value="GlcN6P_deamin"/>
    <property type="match status" value="1"/>
</dbReference>
<sequence>MNIIIKDNDDLLADFAADLITSEIQKNPSIKICFATGNSPIKTYKKLIQKYEKNQISFENVVSFNLDEYVGIQPKNPCSYHYFMDQNLFNHINIKRDNIHLPNGIGNIQQNAQNYENLIKEKGGIDLMILGIGTNGHIAFNEPGSLLTDRTKEVSLTESTIQSNKIYFNSINDVPKTAISMGVGTILEAKKIILLANGSSKAQAIYDAIKGTITSNVPASFLQTHSDVTFILDKEAAKLI</sequence>
<dbReference type="KEGG" id="mfel:JPM2_5650"/>
<dbReference type="EC" id="3.5.99.6" evidence="3"/>
<dbReference type="SUPFAM" id="SSF100950">
    <property type="entry name" value="NagB/RpiA/CoA transferase-like"/>
    <property type="match status" value="1"/>
</dbReference>
<dbReference type="PROSITE" id="PS01161">
    <property type="entry name" value="GLC_GALNAC_ISOMERASE"/>
    <property type="match status" value="1"/>
</dbReference>
<comment type="caution">
    <text evidence="3">Lacks conserved residue(s) required for the propagation of feature annotation.</text>
</comment>
<keyword evidence="2 3" id="KW-0119">Carbohydrate metabolism</keyword>
<keyword evidence="1 3" id="KW-0378">Hydrolase</keyword>
<evidence type="ECO:0000256" key="3">
    <source>
        <dbReference type="HAMAP-Rule" id="MF_01241"/>
    </source>
</evidence>
<feature type="active site" description="Proton acceptor; for ring-opening step" evidence="3">
    <location>
        <position position="137"/>
    </location>
</feature>
<dbReference type="InterPro" id="IPR018321">
    <property type="entry name" value="Glucosamine6P_isomerase_CS"/>
</dbReference>
<evidence type="ECO:0000256" key="1">
    <source>
        <dbReference type="ARBA" id="ARBA00022801"/>
    </source>
</evidence>
<comment type="catalytic activity">
    <reaction evidence="3">
        <text>alpha-D-glucosamine 6-phosphate + H2O = beta-D-fructose 6-phosphate + NH4(+)</text>
        <dbReference type="Rhea" id="RHEA:12172"/>
        <dbReference type="ChEBI" id="CHEBI:15377"/>
        <dbReference type="ChEBI" id="CHEBI:28938"/>
        <dbReference type="ChEBI" id="CHEBI:57634"/>
        <dbReference type="ChEBI" id="CHEBI:75989"/>
        <dbReference type="EC" id="3.5.99.6"/>
    </reaction>
</comment>
<evidence type="ECO:0000259" key="4">
    <source>
        <dbReference type="Pfam" id="PF01182"/>
    </source>
</evidence>
<dbReference type="Gene3D" id="3.40.50.1360">
    <property type="match status" value="1"/>
</dbReference>
<dbReference type="PANTHER" id="PTHR11280">
    <property type="entry name" value="GLUCOSAMINE-6-PHOSPHATE ISOMERASE"/>
    <property type="match status" value="1"/>
</dbReference>
<organism evidence="5 6">
    <name type="scientific">Mycoplasmopsis felis</name>
    <dbReference type="NCBI Taxonomy" id="33923"/>
    <lineage>
        <taxon>Bacteria</taxon>
        <taxon>Bacillati</taxon>
        <taxon>Mycoplasmatota</taxon>
        <taxon>Mycoplasmoidales</taxon>
        <taxon>Metamycoplasmataceae</taxon>
        <taxon>Mycoplasmopsis</taxon>
    </lineage>
</organism>
<accession>A0A809RU90</accession>
<comment type="pathway">
    <text evidence="3">Amino-sugar metabolism; N-acetylneuraminate degradation; D-fructose 6-phosphate from N-acetylneuraminate: step 5/5.</text>
</comment>
<dbReference type="GO" id="GO:0006043">
    <property type="term" value="P:glucosamine catabolic process"/>
    <property type="evidence" value="ECO:0007669"/>
    <property type="project" value="TreeGrafter"/>
</dbReference>